<sequence>MKKIFTFALVTPMGIYINELFYTCPKAIEGQWFYRAALYGTWLLPVIYSKEAEESIKVIYDGEIFVANVVPDTSKISIFIIRSIEKGISLIGK</sequence>
<keyword evidence="2" id="KW-1185">Reference proteome</keyword>
<comment type="caution">
    <text evidence="1">The sequence shown here is derived from an EMBL/GenBank/DDBJ whole genome shotgun (WGS) entry which is preliminary data.</text>
</comment>
<accession>A0A972GPI0</accession>
<dbReference type="RefSeq" id="WP_171651980.1">
    <property type="nucleotide sequence ID" value="NZ_WHOD01000050.1"/>
</dbReference>
<name>A0A972GPI0_9BACL</name>
<organism evidence="1 2">
    <name type="scientific">Paenibacillus foliorum</name>
    <dbReference type="NCBI Taxonomy" id="2654974"/>
    <lineage>
        <taxon>Bacteria</taxon>
        <taxon>Bacillati</taxon>
        <taxon>Bacillota</taxon>
        <taxon>Bacilli</taxon>
        <taxon>Bacillales</taxon>
        <taxon>Paenibacillaceae</taxon>
        <taxon>Paenibacillus</taxon>
    </lineage>
</organism>
<dbReference type="AlphaFoldDB" id="A0A972GPI0"/>
<evidence type="ECO:0000313" key="2">
    <source>
        <dbReference type="Proteomes" id="UP000641588"/>
    </source>
</evidence>
<gene>
    <name evidence="1" type="ORF">GC093_11125</name>
</gene>
<reference evidence="1" key="1">
    <citation type="submission" date="2019-10" db="EMBL/GenBank/DDBJ databases">
        <title>Description of Paenibacillus glebae sp. nov.</title>
        <authorList>
            <person name="Carlier A."/>
            <person name="Qi S."/>
        </authorList>
    </citation>
    <scope>NUCLEOTIDE SEQUENCE</scope>
    <source>
        <strain evidence="1">LMG 31456</strain>
    </source>
</reference>
<evidence type="ECO:0000313" key="1">
    <source>
        <dbReference type="EMBL" id="NOU93770.1"/>
    </source>
</evidence>
<protein>
    <submittedName>
        <fullName evidence="1">Uncharacterized protein</fullName>
    </submittedName>
</protein>
<dbReference type="Proteomes" id="UP000641588">
    <property type="component" value="Unassembled WGS sequence"/>
</dbReference>
<dbReference type="EMBL" id="WHOD01000050">
    <property type="protein sequence ID" value="NOU93770.1"/>
    <property type="molecule type" value="Genomic_DNA"/>
</dbReference>
<proteinExistence type="predicted"/>